<reference evidence="3" key="1">
    <citation type="journal article" date="2020" name="Genome Biol.">
        <title>Gamete binning: chromosome-level and haplotype-resolved genome assembly enabled by high-throughput single-cell sequencing of gamete genomes.</title>
        <authorList>
            <person name="Campoy J.A."/>
            <person name="Sun H."/>
            <person name="Goel M."/>
            <person name="Jiao W.-B."/>
            <person name="Folz-Donahue K."/>
            <person name="Wang N."/>
            <person name="Rubio M."/>
            <person name="Liu C."/>
            <person name="Kukat C."/>
            <person name="Ruiz D."/>
            <person name="Huettel B."/>
            <person name="Schneeberger K."/>
        </authorList>
    </citation>
    <scope>NUCLEOTIDE SEQUENCE [LARGE SCALE GENOMIC DNA]</scope>
    <source>
        <strain evidence="3">cv. Rojo Pasion</strain>
    </source>
</reference>
<keyword evidence="1" id="KW-0472">Membrane</keyword>
<dbReference type="Proteomes" id="UP000507245">
    <property type="component" value="Unassembled WGS sequence"/>
</dbReference>
<evidence type="ECO:0000313" key="3">
    <source>
        <dbReference type="Proteomes" id="UP000507245"/>
    </source>
</evidence>
<gene>
    <name evidence="2" type="ORF">ORAREDHAP_LOCUS3434</name>
</gene>
<keyword evidence="1" id="KW-1133">Transmembrane helix</keyword>
<keyword evidence="3" id="KW-1185">Reference proteome</keyword>
<dbReference type="AlphaFoldDB" id="A0A6J5VX80"/>
<name>A0A6J5VX80_PRUAR</name>
<feature type="transmembrane region" description="Helical" evidence="1">
    <location>
        <begin position="102"/>
        <end position="126"/>
    </location>
</feature>
<dbReference type="EMBL" id="CAEKKB010000001">
    <property type="protein sequence ID" value="CAB4293960.1"/>
    <property type="molecule type" value="Genomic_DNA"/>
</dbReference>
<keyword evidence="1" id="KW-0812">Transmembrane</keyword>
<protein>
    <submittedName>
        <fullName evidence="2">Uncharacterized protein</fullName>
    </submittedName>
</protein>
<proteinExistence type="predicted"/>
<evidence type="ECO:0000313" key="2">
    <source>
        <dbReference type="EMBL" id="CAB4293960.1"/>
    </source>
</evidence>
<evidence type="ECO:0000256" key="1">
    <source>
        <dbReference type="SAM" id="Phobius"/>
    </source>
</evidence>
<accession>A0A6J5VX80</accession>
<dbReference type="OrthoDB" id="1898716at2759"/>
<organism evidence="2 3">
    <name type="scientific">Prunus armeniaca</name>
    <name type="common">Apricot</name>
    <name type="synonym">Armeniaca vulgaris</name>
    <dbReference type="NCBI Taxonomy" id="36596"/>
    <lineage>
        <taxon>Eukaryota</taxon>
        <taxon>Viridiplantae</taxon>
        <taxon>Streptophyta</taxon>
        <taxon>Embryophyta</taxon>
        <taxon>Tracheophyta</taxon>
        <taxon>Spermatophyta</taxon>
        <taxon>Magnoliopsida</taxon>
        <taxon>eudicotyledons</taxon>
        <taxon>Gunneridae</taxon>
        <taxon>Pentapetalae</taxon>
        <taxon>rosids</taxon>
        <taxon>fabids</taxon>
        <taxon>Rosales</taxon>
        <taxon>Rosaceae</taxon>
        <taxon>Amygdaloideae</taxon>
        <taxon>Amygdaleae</taxon>
        <taxon>Prunus</taxon>
    </lineage>
</organism>
<sequence length="313" mass="35980">MVAVHPSLTPLLTSTRVLAFRGCSEIGFGFMGFYELERLGLRGIDILMGCNVMIRLSTVVLRGYLQQCVSQEGFAFAHCTTCKAPYHLRVHVIADRKWLFSLWFPAILASSCMVYLNVWASFTFVWNTKKHLTQRVQNLDDKFLEQKEISKSILENEQLLVEQLEQSRVHLALWYKLHNDLSSTLEQRAILENEMLRRQVEELRCLFPQTDRAVPSYLEYYPVEKEKSLVNHGVTSPDLVSNFAFENGDSDITLHLGGELIWLPQEGFYFLLLQLLPFHRTLQGSLAIGCQVMFMARGRLQKEKLTPMTQGAN</sequence>